<comment type="caution">
    <text evidence="1">The sequence shown here is derived from an EMBL/GenBank/DDBJ whole genome shotgun (WGS) entry which is preliminary data.</text>
</comment>
<accession>A0A3S5FFE0</accession>
<dbReference type="EMBL" id="CAAALY010119705">
    <property type="protein sequence ID" value="VEL31195.1"/>
    <property type="molecule type" value="Genomic_DNA"/>
</dbReference>
<protein>
    <submittedName>
        <fullName evidence="1">Uncharacterized protein</fullName>
    </submittedName>
</protein>
<sequence>MSPEDINALVCERNHFKKQLMEMREAIHWSELLRAQCLEAKPMTKCSVSSPGVWTTTQPSLKRSGVWKL</sequence>
<gene>
    <name evidence="1" type="ORF">PXEA_LOCUS24635</name>
</gene>
<evidence type="ECO:0000313" key="1">
    <source>
        <dbReference type="EMBL" id="VEL31195.1"/>
    </source>
</evidence>
<proteinExistence type="predicted"/>
<dbReference type="Proteomes" id="UP000784294">
    <property type="component" value="Unassembled WGS sequence"/>
</dbReference>
<reference evidence="1" key="1">
    <citation type="submission" date="2018-11" db="EMBL/GenBank/DDBJ databases">
        <authorList>
            <consortium name="Pathogen Informatics"/>
        </authorList>
    </citation>
    <scope>NUCLEOTIDE SEQUENCE</scope>
</reference>
<name>A0A3S5FFE0_9PLAT</name>
<organism evidence="1 2">
    <name type="scientific">Protopolystoma xenopodis</name>
    <dbReference type="NCBI Taxonomy" id="117903"/>
    <lineage>
        <taxon>Eukaryota</taxon>
        <taxon>Metazoa</taxon>
        <taxon>Spiralia</taxon>
        <taxon>Lophotrochozoa</taxon>
        <taxon>Platyhelminthes</taxon>
        <taxon>Monogenea</taxon>
        <taxon>Polyopisthocotylea</taxon>
        <taxon>Polystomatidea</taxon>
        <taxon>Polystomatidae</taxon>
        <taxon>Protopolystoma</taxon>
    </lineage>
</organism>
<dbReference type="OrthoDB" id="10256043at2759"/>
<keyword evidence="2" id="KW-1185">Reference proteome</keyword>
<dbReference type="AlphaFoldDB" id="A0A3S5FFE0"/>
<evidence type="ECO:0000313" key="2">
    <source>
        <dbReference type="Proteomes" id="UP000784294"/>
    </source>
</evidence>